<comment type="caution">
    <text evidence="1">The sequence shown here is derived from an EMBL/GenBank/DDBJ whole genome shotgun (WGS) entry which is preliminary data.</text>
</comment>
<organism evidence="1 2">
    <name type="scientific">Citrus sinensis</name>
    <name type="common">Sweet orange</name>
    <name type="synonym">Citrus aurantium var. sinensis</name>
    <dbReference type="NCBI Taxonomy" id="2711"/>
    <lineage>
        <taxon>Eukaryota</taxon>
        <taxon>Viridiplantae</taxon>
        <taxon>Streptophyta</taxon>
        <taxon>Embryophyta</taxon>
        <taxon>Tracheophyta</taxon>
        <taxon>Spermatophyta</taxon>
        <taxon>Magnoliopsida</taxon>
        <taxon>eudicotyledons</taxon>
        <taxon>Gunneridae</taxon>
        <taxon>Pentapetalae</taxon>
        <taxon>rosids</taxon>
        <taxon>malvids</taxon>
        <taxon>Sapindales</taxon>
        <taxon>Rutaceae</taxon>
        <taxon>Aurantioideae</taxon>
        <taxon>Citrus</taxon>
    </lineage>
</organism>
<keyword evidence="2" id="KW-1185">Reference proteome</keyword>
<sequence>MAKCYILASISNILQTKHQNLETSTEIMDSLQEMFGRNTRSARQAALKGIMNCKMGKGTRVRDHVLKIMDYLNEAEIQGAQIDDNSKIDMVLESLPKKFKEFKVNYNMNKRNMTLTELMNELHSAEEIYCTEKSLGSIKIANKVLLLGPSRKARVRRKLGKRNRLPSKMASRKANASSVDRKETRKISEGSVKLQYGYVYLMRHKSKTLEKFKEYRAETEKQLGLSTPVIEQEEEQQLADQHRIIPKQPSLLEPRRSGRVSRLPARYMLLGETYTTISDEHVQDPTGYNEALINRDVEFWKKAINQEMESMYSNKVWELVEAPNEVKPIGCKWIYKRKRGVDGRVETFKVRLVAKGFTQKEGIDYEETFSPIAMLKSIRILLPIAAVLDYEIWQMDVKIAFLNGHLEEDIYMQQLDGFIQKGQEHMVYKLQRSIYGLKQASRSWNARFDQAIKSFGFIQNIDEPCVYKKIQEKSVAFLILYVEDILLIGNDIGVLTTIKSWKIKTLALSQAVFIDKILARFSMENSKTGLLPFRHEITFSKDQSAKTYEEIEKMRRVPCAEVVGSLMYAVLCTRPDICFAVGMVSKYQCNPRPEHLTAVKHIIKYLKRTKNYMLVYSGDELIPVSYTDSDFLLDKDFRKSTSGYVFTLGSGAISWRSVKQSCIADSTTEAEYVAASEALNLRNHKKQKHIERKYHLIRDIVQRGDVEVTQIASQQNLADPFTKAIPGKPFNLHLESMSMRFTLLVLQLTLYPYVERKIRPIIITRIAGEQHQRGAANGLAMTVVSLTKTAGPAVGGALFSWSQKRQDAGFLPGNQMIFFILNLVEALGVILTFKPFLTQRVPGSTVERPDFDLLQNLGIP</sequence>
<protein>
    <submittedName>
        <fullName evidence="1">Uncharacterized protein</fullName>
    </submittedName>
</protein>
<evidence type="ECO:0000313" key="2">
    <source>
        <dbReference type="Proteomes" id="UP000829398"/>
    </source>
</evidence>
<reference evidence="2" key="1">
    <citation type="journal article" date="2023" name="Hortic. Res.">
        <title>A chromosome-level phased genome enabling allele-level studies in sweet orange: a case study on citrus Huanglongbing tolerance.</title>
        <authorList>
            <person name="Wu B."/>
            <person name="Yu Q."/>
            <person name="Deng Z."/>
            <person name="Duan Y."/>
            <person name="Luo F."/>
            <person name="Gmitter F. Jr."/>
        </authorList>
    </citation>
    <scope>NUCLEOTIDE SEQUENCE [LARGE SCALE GENOMIC DNA]</scope>
    <source>
        <strain evidence="2">cv. Valencia</strain>
    </source>
</reference>
<dbReference type="Proteomes" id="UP000829398">
    <property type="component" value="Chromosome 5"/>
</dbReference>
<proteinExistence type="predicted"/>
<dbReference type="EMBL" id="CM039174">
    <property type="protein sequence ID" value="KAH9752610.1"/>
    <property type="molecule type" value="Genomic_DNA"/>
</dbReference>
<gene>
    <name evidence="1" type="ORF">KPL71_014762</name>
</gene>
<evidence type="ECO:0000313" key="1">
    <source>
        <dbReference type="EMBL" id="KAH9752610.1"/>
    </source>
</evidence>
<name>A0ACB8KDW4_CITSI</name>
<accession>A0ACB8KDW4</accession>